<dbReference type="KEGG" id="aiq:Azoinq_14255"/>
<dbReference type="Proteomes" id="UP000683428">
    <property type="component" value="Chromosome"/>
</dbReference>
<dbReference type="EMBL" id="CP064782">
    <property type="protein sequence ID" value="QWT48964.1"/>
    <property type="molecule type" value="Genomic_DNA"/>
</dbReference>
<gene>
    <name evidence="2" type="ORF">Azoinq_14255</name>
</gene>
<evidence type="ECO:0000256" key="1">
    <source>
        <dbReference type="SAM" id="MobiDB-lite"/>
    </source>
</evidence>
<evidence type="ECO:0000313" key="2">
    <source>
        <dbReference type="EMBL" id="QWT48964.1"/>
    </source>
</evidence>
<keyword evidence="3" id="KW-1185">Reference proteome</keyword>
<feature type="compositionally biased region" description="Pro residues" evidence="1">
    <location>
        <begin position="1"/>
        <end position="13"/>
    </location>
</feature>
<organism evidence="2 3">
    <name type="scientific">Azospira inquinata</name>
    <dbReference type="NCBI Taxonomy" id="2785627"/>
    <lineage>
        <taxon>Bacteria</taxon>
        <taxon>Pseudomonadati</taxon>
        <taxon>Pseudomonadota</taxon>
        <taxon>Betaproteobacteria</taxon>
        <taxon>Rhodocyclales</taxon>
        <taxon>Rhodocyclaceae</taxon>
        <taxon>Azospira</taxon>
    </lineage>
</organism>
<feature type="region of interest" description="Disordered" evidence="1">
    <location>
        <begin position="1"/>
        <end position="32"/>
    </location>
</feature>
<evidence type="ECO:0000313" key="3">
    <source>
        <dbReference type="Proteomes" id="UP000683428"/>
    </source>
</evidence>
<name>A0A975XUN2_9RHOO</name>
<proteinExistence type="predicted"/>
<reference evidence="2" key="1">
    <citation type="submission" date="2020-11" db="EMBL/GenBank/DDBJ databases">
        <title>Azospira inquinata sp. nov.</title>
        <authorList>
            <person name="Moe W.M."/>
            <person name="Mikes M.C."/>
        </authorList>
    </citation>
    <scope>NUCLEOTIDE SEQUENCE</scope>
    <source>
        <strain evidence="2">Azo-3</strain>
    </source>
</reference>
<dbReference type="RefSeq" id="WP_216128230.1">
    <property type="nucleotide sequence ID" value="NZ_CP064782.1"/>
</dbReference>
<protein>
    <submittedName>
        <fullName evidence="2">Uncharacterized protein</fullName>
    </submittedName>
</protein>
<dbReference type="AlphaFoldDB" id="A0A975XUN2"/>
<accession>A0A975XUN2</accession>
<sequence length="107" mass="11778">MPSPEIPPPPAPESAPAKRGRPKTRYAERDEQVRQNMRLYRARRDGELRALARALEGLRAPLDGADKDRLAGAAAALLGLWDNSSLKDNVIKNIQKHSKARNEDGSA</sequence>